<comment type="caution">
    <text evidence="1">The sequence shown here is derived from an EMBL/GenBank/DDBJ whole genome shotgun (WGS) entry which is preliminary data.</text>
</comment>
<gene>
    <name evidence="1" type="ORF">GUJ93_ZPchr0008g12917</name>
</gene>
<sequence length="117" mass="12825">MSGWDLKPAAAIARFDRIARTGCRYCATNARPRGRRSEEAGLPFRKSVQSLAWLGRGRRFGAERRPPAEGLRWSDGECLCDATRQPCASLAGLQLADHVMCRAIHESAAPSNKGRSV</sequence>
<keyword evidence="2" id="KW-1185">Reference proteome</keyword>
<dbReference type="Proteomes" id="UP000729402">
    <property type="component" value="Unassembled WGS sequence"/>
</dbReference>
<reference evidence="1" key="2">
    <citation type="submission" date="2021-02" db="EMBL/GenBank/DDBJ databases">
        <authorList>
            <person name="Kimball J.A."/>
            <person name="Haas M.W."/>
            <person name="Macchietto M."/>
            <person name="Kono T."/>
            <person name="Duquette J."/>
            <person name="Shao M."/>
        </authorList>
    </citation>
    <scope>NUCLEOTIDE SEQUENCE</scope>
    <source>
        <tissue evidence="1">Fresh leaf tissue</tissue>
    </source>
</reference>
<dbReference type="AlphaFoldDB" id="A0A8J5RVC7"/>
<dbReference type="EMBL" id="JAAALK010000290">
    <property type="protein sequence ID" value="KAG8046284.1"/>
    <property type="molecule type" value="Genomic_DNA"/>
</dbReference>
<proteinExistence type="predicted"/>
<reference evidence="1" key="1">
    <citation type="journal article" date="2021" name="bioRxiv">
        <title>Whole Genome Assembly and Annotation of Northern Wild Rice, Zizania palustris L., Supports a Whole Genome Duplication in the Zizania Genus.</title>
        <authorList>
            <person name="Haas M."/>
            <person name="Kono T."/>
            <person name="Macchietto M."/>
            <person name="Millas R."/>
            <person name="McGilp L."/>
            <person name="Shao M."/>
            <person name="Duquette J."/>
            <person name="Hirsch C.N."/>
            <person name="Kimball J."/>
        </authorList>
    </citation>
    <scope>NUCLEOTIDE SEQUENCE</scope>
    <source>
        <tissue evidence="1">Fresh leaf tissue</tissue>
    </source>
</reference>
<evidence type="ECO:0000313" key="1">
    <source>
        <dbReference type="EMBL" id="KAG8046284.1"/>
    </source>
</evidence>
<protein>
    <submittedName>
        <fullName evidence="1">Uncharacterized protein</fullName>
    </submittedName>
</protein>
<evidence type="ECO:0000313" key="2">
    <source>
        <dbReference type="Proteomes" id="UP000729402"/>
    </source>
</evidence>
<name>A0A8J5RVC7_ZIZPA</name>
<accession>A0A8J5RVC7</accession>
<organism evidence="1 2">
    <name type="scientific">Zizania palustris</name>
    <name type="common">Northern wild rice</name>
    <dbReference type="NCBI Taxonomy" id="103762"/>
    <lineage>
        <taxon>Eukaryota</taxon>
        <taxon>Viridiplantae</taxon>
        <taxon>Streptophyta</taxon>
        <taxon>Embryophyta</taxon>
        <taxon>Tracheophyta</taxon>
        <taxon>Spermatophyta</taxon>
        <taxon>Magnoliopsida</taxon>
        <taxon>Liliopsida</taxon>
        <taxon>Poales</taxon>
        <taxon>Poaceae</taxon>
        <taxon>BOP clade</taxon>
        <taxon>Oryzoideae</taxon>
        <taxon>Oryzeae</taxon>
        <taxon>Zizaniinae</taxon>
        <taxon>Zizania</taxon>
    </lineage>
</organism>